<feature type="region of interest" description="Disordered" evidence="1">
    <location>
        <begin position="27"/>
        <end position="77"/>
    </location>
</feature>
<feature type="region of interest" description="Disordered" evidence="1">
    <location>
        <begin position="1"/>
        <end position="20"/>
    </location>
</feature>
<keyword evidence="3" id="KW-1185">Reference proteome</keyword>
<evidence type="ECO:0000313" key="3">
    <source>
        <dbReference type="Proteomes" id="UP000740926"/>
    </source>
</evidence>
<comment type="caution">
    <text evidence="2">The sequence shown here is derived from an EMBL/GenBank/DDBJ whole genome shotgun (WGS) entry which is preliminary data.</text>
</comment>
<feature type="compositionally biased region" description="Basic residues" evidence="1">
    <location>
        <begin position="37"/>
        <end position="50"/>
    </location>
</feature>
<reference evidence="2 3" key="1">
    <citation type="journal article" date="2020" name="Microb. Genom.">
        <title>Genetic diversity of clinical and environmental Mucorales isolates obtained from an investigation of mucormycosis cases among solid organ transplant recipients.</title>
        <authorList>
            <person name="Nguyen M.H."/>
            <person name="Kaul D."/>
            <person name="Muto C."/>
            <person name="Cheng S.J."/>
            <person name="Richter R.A."/>
            <person name="Bruno V.M."/>
            <person name="Liu G."/>
            <person name="Beyhan S."/>
            <person name="Sundermann A.J."/>
            <person name="Mounaud S."/>
            <person name="Pasculle A.W."/>
            <person name="Nierman W.C."/>
            <person name="Driscoll E."/>
            <person name="Cumbie R."/>
            <person name="Clancy C.J."/>
            <person name="Dupont C.L."/>
        </authorList>
    </citation>
    <scope>NUCLEOTIDE SEQUENCE [LARGE SCALE GENOMIC DNA]</scope>
    <source>
        <strain evidence="2 3">GL24</strain>
    </source>
</reference>
<dbReference type="AlphaFoldDB" id="A0A9P6XPP3"/>
<organism evidence="2 3">
    <name type="scientific">Rhizopus delemar</name>
    <dbReference type="NCBI Taxonomy" id="936053"/>
    <lineage>
        <taxon>Eukaryota</taxon>
        <taxon>Fungi</taxon>
        <taxon>Fungi incertae sedis</taxon>
        <taxon>Mucoromycota</taxon>
        <taxon>Mucoromycotina</taxon>
        <taxon>Mucoromycetes</taxon>
        <taxon>Mucorales</taxon>
        <taxon>Mucorineae</taxon>
        <taxon>Rhizopodaceae</taxon>
        <taxon>Rhizopus</taxon>
    </lineage>
</organism>
<dbReference type="Proteomes" id="UP000740926">
    <property type="component" value="Unassembled WGS sequence"/>
</dbReference>
<accession>A0A9P6XPP3</accession>
<sequence>MRSMTGAGRPMHPAGGPQLRLRFLARARTVGADRPRPARHRQQRDRRHLPRQLAEERPAADRAGRGRRAGADAAPGR</sequence>
<name>A0A9P6XPP3_9FUNG</name>
<protein>
    <submittedName>
        <fullName evidence="2">Uncharacterized protein</fullName>
    </submittedName>
</protein>
<gene>
    <name evidence="2" type="ORF">G6F50_017778</name>
</gene>
<dbReference type="EMBL" id="JAANIU010014115">
    <property type="protein sequence ID" value="KAG1529762.1"/>
    <property type="molecule type" value="Genomic_DNA"/>
</dbReference>
<evidence type="ECO:0000256" key="1">
    <source>
        <dbReference type="SAM" id="MobiDB-lite"/>
    </source>
</evidence>
<proteinExistence type="predicted"/>
<evidence type="ECO:0000313" key="2">
    <source>
        <dbReference type="EMBL" id="KAG1529762.1"/>
    </source>
</evidence>
<feature type="compositionally biased region" description="Basic and acidic residues" evidence="1">
    <location>
        <begin position="53"/>
        <end position="64"/>
    </location>
</feature>